<gene>
    <name evidence="10" type="ORF">O6B32_09055</name>
</gene>
<reference evidence="10" key="1">
    <citation type="submission" date="2022-12" db="EMBL/GenBank/DDBJ databases">
        <title>Species Delineation and Comparative Genomics within the Campylobacter ureolyticus Complex.</title>
        <authorList>
            <person name="Maki J."/>
            <person name="Howard M."/>
            <person name="Connelly S."/>
            <person name="Hardy D.J."/>
            <person name="Cameron A."/>
        </authorList>
    </citation>
    <scope>NUCLEOTIDE SEQUENCE</scope>
    <source>
        <strain evidence="10">URMC_787</strain>
    </source>
</reference>
<dbReference type="InterPro" id="IPR011990">
    <property type="entry name" value="TPR-like_helical_dom_sf"/>
</dbReference>
<comment type="similarity">
    <text evidence="2">Belongs to the hcp beta-lactamase family.</text>
</comment>
<organism evidence="10 11">
    <name type="scientific">Campylobacter ureolyticus</name>
    <dbReference type="NCBI Taxonomy" id="827"/>
    <lineage>
        <taxon>Bacteria</taxon>
        <taxon>Pseudomonadati</taxon>
        <taxon>Campylobacterota</taxon>
        <taxon>Epsilonproteobacteria</taxon>
        <taxon>Campylobacterales</taxon>
        <taxon>Campylobacteraceae</taxon>
        <taxon>Campylobacter</taxon>
    </lineage>
</organism>
<dbReference type="PANTHER" id="PTHR13891">
    <property type="entry name" value="CYTOCHROME C OXIDASE ASSEMBLY FACTOR 7"/>
    <property type="match status" value="1"/>
</dbReference>
<dbReference type="GO" id="GO:0008800">
    <property type="term" value="F:beta-lactamase activity"/>
    <property type="evidence" value="ECO:0007669"/>
    <property type="project" value="UniProtKB-EC"/>
</dbReference>
<dbReference type="PANTHER" id="PTHR13891:SF1">
    <property type="entry name" value="CYTOCHROME C OXIDASE ASSEMBLY FACTOR 7"/>
    <property type="match status" value="1"/>
</dbReference>
<keyword evidence="7" id="KW-1015">Disulfide bond</keyword>
<feature type="signal peptide" evidence="9">
    <location>
        <begin position="1"/>
        <end position="19"/>
    </location>
</feature>
<keyword evidence="6" id="KW-0802">TPR repeat</keyword>
<accession>A0A9Q4KJ70</accession>
<dbReference type="GO" id="GO:0046677">
    <property type="term" value="P:response to antibiotic"/>
    <property type="evidence" value="ECO:0007669"/>
    <property type="project" value="UniProtKB-KW"/>
</dbReference>
<dbReference type="Gene3D" id="1.25.40.10">
    <property type="entry name" value="Tetratricopeptide repeat domain"/>
    <property type="match status" value="3"/>
</dbReference>
<evidence type="ECO:0000256" key="4">
    <source>
        <dbReference type="ARBA" id="ARBA00022737"/>
    </source>
</evidence>
<proteinExistence type="inferred from homology"/>
<feature type="chain" id="PRO_5040407132" description="beta-lactamase" evidence="9">
    <location>
        <begin position="20"/>
        <end position="322"/>
    </location>
</feature>
<evidence type="ECO:0000313" key="11">
    <source>
        <dbReference type="Proteomes" id="UP001075225"/>
    </source>
</evidence>
<protein>
    <recommendedName>
        <fullName evidence="3">beta-lactamase</fullName>
        <ecNumber evidence="3">3.5.2.6</ecNumber>
    </recommendedName>
</protein>
<dbReference type="RefSeq" id="WP_269485180.1">
    <property type="nucleotide sequence ID" value="NZ_JAPXGO010000011.1"/>
</dbReference>
<evidence type="ECO:0000256" key="9">
    <source>
        <dbReference type="SAM" id="SignalP"/>
    </source>
</evidence>
<keyword evidence="4" id="KW-0677">Repeat</keyword>
<keyword evidence="9" id="KW-0732">Signal</keyword>
<evidence type="ECO:0000256" key="6">
    <source>
        <dbReference type="ARBA" id="ARBA00022803"/>
    </source>
</evidence>
<dbReference type="SMART" id="SM00671">
    <property type="entry name" value="SEL1"/>
    <property type="match status" value="7"/>
</dbReference>
<evidence type="ECO:0000256" key="7">
    <source>
        <dbReference type="ARBA" id="ARBA00023157"/>
    </source>
</evidence>
<dbReference type="EMBL" id="JAPXGO010000011">
    <property type="protein sequence ID" value="MCZ6160623.1"/>
    <property type="molecule type" value="Genomic_DNA"/>
</dbReference>
<sequence>MKKIILGILVLVLTSEINANEFEVNNNNTLFGGFDLYNSEISQSDILCNNGDSSACLWIGDGYFFGKVLPLNYSMAAKYYKKAYDISGEPRGLVNLGFIYANGLIDMHKNYEEAFKYYKISCDYRDPNGCYNLATLYRDGLGTEKDTKKAVELFEMACNNRFFKGCSILSSFYSLGLYVEQDYTKSFEYAKKAYDGGDTSVAFIFGAAYCEGEGVEQDYEMAYKYFKESCDIDPSNCVGLGDLYEKGFGVKKDLQKAREYYKISCESNNNDAAGCVGLGFIYLNGKGIRQDDNLALEYFGKACDLGQETGCKQYANLKKLMR</sequence>
<dbReference type="Proteomes" id="UP001075225">
    <property type="component" value="Unassembled WGS sequence"/>
</dbReference>
<evidence type="ECO:0000313" key="10">
    <source>
        <dbReference type="EMBL" id="MCZ6160623.1"/>
    </source>
</evidence>
<keyword evidence="5" id="KW-0378">Hydrolase</keyword>
<keyword evidence="8" id="KW-0046">Antibiotic resistance</keyword>
<evidence type="ECO:0000256" key="8">
    <source>
        <dbReference type="ARBA" id="ARBA00023251"/>
    </source>
</evidence>
<name>A0A9Q4KJ70_9BACT</name>
<dbReference type="Pfam" id="PF08238">
    <property type="entry name" value="Sel1"/>
    <property type="match status" value="7"/>
</dbReference>
<evidence type="ECO:0000256" key="2">
    <source>
        <dbReference type="ARBA" id="ARBA00008486"/>
    </source>
</evidence>
<dbReference type="InterPro" id="IPR006597">
    <property type="entry name" value="Sel1-like"/>
</dbReference>
<evidence type="ECO:0000256" key="5">
    <source>
        <dbReference type="ARBA" id="ARBA00022801"/>
    </source>
</evidence>
<dbReference type="EC" id="3.5.2.6" evidence="3"/>
<comment type="catalytic activity">
    <reaction evidence="1">
        <text>a beta-lactam + H2O = a substituted beta-amino acid</text>
        <dbReference type="Rhea" id="RHEA:20401"/>
        <dbReference type="ChEBI" id="CHEBI:15377"/>
        <dbReference type="ChEBI" id="CHEBI:35627"/>
        <dbReference type="ChEBI" id="CHEBI:140347"/>
        <dbReference type="EC" id="3.5.2.6"/>
    </reaction>
</comment>
<dbReference type="SUPFAM" id="SSF81901">
    <property type="entry name" value="HCP-like"/>
    <property type="match status" value="2"/>
</dbReference>
<dbReference type="InterPro" id="IPR040239">
    <property type="entry name" value="HcpB-like"/>
</dbReference>
<comment type="caution">
    <text evidence="10">The sequence shown here is derived from an EMBL/GenBank/DDBJ whole genome shotgun (WGS) entry which is preliminary data.</text>
</comment>
<evidence type="ECO:0000256" key="1">
    <source>
        <dbReference type="ARBA" id="ARBA00001526"/>
    </source>
</evidence>
<dbReference type="AlphaFoldDB" id="A0A9Q4KJ70"/>
<evidence type="ECO:0000256" key="3">
    <source>
        <dbReference type="ARBA" id="ARBA00012865"/>
    </source>
</evidence>